<dbReference type="Gene3D" id="2.60.260.20">
    <property type="entry name" value="Urease metallochaperone UreE, N-terminal domain"/>
    <property type="match status" value="2"/>
</dbReference>
<comment type="caution">
    <text evidence="4">The sequence shown here is derived from an EMBL/GenBank/DDBJ whole genome shotgun (WGS) entry which is preliminary data.</text>
</comment>
<feature type="compositionally biased region" description="Polar residues" evidence="2">
    <location>
        <begin position="1380"/>
        <end position="1410"/>
    </location>
</feature>
<feature type="region of interest" description="Disordered" evidence="2">
    <location>
        <begin position="1141"/>
        <end position="1181"/>
    </location>
</feature>
<feature type="region of interest" description="Disordered" evidence="2">
    <location>
        <begin position="675"/>
        <end position="695"/>
    </location>
</feature>
<dbReference type="InterPro" id="IPR026677">
    <property type="entry name" value="Spata31g1-like"/>
</dbReference>
<feature type="compositionally biased region" description="Polar residues" evidence="2">
    <location>
        <begin position="1549"/>
        <end position="1568"/>
    </location>
</feature>
<dbReference type="InterPro" id="IPR036869">
    <property type="entry name" value="J_dom_sf"/>
</dbReference>
<dbReference type="EMBL" id="JAKZEL010000007">
    <property type="protein sequence ID" value="KAI4542219.1"/>
    <property type="molecule type" value="Genomic_DNA"/>
</dbReference>
<dbReference type="CDD" id="cd10747">
    <property type="entry name" value="DnaJ_C"/>
    <property type="match status" value="1"/>
</dbReference>
<dbReference type="Pfam" id="PF14650">
    <property type="entry name" value="FAM75"/>
    <property type="match status" value="1"/>
</dbReference>
<evidence type="ECO:0000259" key="3">
    <source>
        <dbReference type="PROSITE" id="PS50076"/>
    </source>
</evidence>
<dbReference type="PANTHER" id="PTHR21777">
    <property type="entry name" value="RCG55159-LIKE"/>
    <property type="match status" value="1"/>
</dbReference>
<dbReference type="Pfam" id="PF01556">
    <property type="entry name" value="DnaJ_C"/>
    <property type="match status" value="1"/>
</dbReference>
<accession>A0AAD4UCL7</accession>
<protein>
    <recommendedName>
        <fullName evidence="3">J domain-containing protein</fullName>
    </recommendedName>
</protein>
<dbReference type="PRINTS" id="PR00625">
    <property type="entry name" value="JDOMAIN"/>
</dbReference>
<dbReference type="Proteomes" id="UP001214576">
    <property type="component" value="Unassembled WGS sequence"/>
</dbReference>
<dbReference type="InterPro" id="IPR001623">
    <property type="entry name" value="DnaJ_domain"/>
</dbReference>
<feature type="domain" description="J" evidence="3">
    <location>
        <begin position="161"/>
        <end position="225"/>
    </location>
</feature>
<dbReference type="InterPro" id="IPR002939">
    <property type="entry name" value="DnaJ_C"/>
</dbReference>
<feature type="compositionally biased region" description="Pro residues" evidence="2">
    <location>
        <begin position="685"/>
        <end position="695"/>
    </location>
</feature>
<dbReference type="SUPFAM" id="SSF49493">
    <property type="entry name" value="HSP40/DnaJ peptide-binding domain"/>
    <property type="match status" value="2"/>
</dbReference>
<proteinExistence type="predicted"/>
<feature type="region of interest" description="Disordered" evidence="2">
    <location>
        <begin position="1431"/>
        <end position="1453"/>
    </location>
</feature>
<feature type="region of interest" description="Disordered" evidence="2">
    <location>
        <begin position="1302"/>
        <end position="1330"/>
    </location>
</feature>
<dbReference type="FunFam" id="1.10.287.110:FF:000005">
    <property type="entry name" value="DnaJ (Hsp40) homolog, subfamily B, member 4"/>
    <property type="match status" value="1"/>
</dbReference>
<reference evidence="4" key="1">
    <citation type="submission" date="2022-03" db="EMBL/GenBank/DDBJ databases">
        <title>Genomic analyses of argali, domestic sheep and their hybrids provide insights into chromosomal evolution, heterosis and genetic basis of agronomic traits.</title>
        <authorList>
            <person name="Li M."/>
        </authorList>
    </citation>
    <scope>NUCLEOTIDE SEQUENCE</scope>
    <source>
        <strain evidence="4">CAU-MHL-2022a</strain>
        <tissue evidence="4">Skin</tissue>
    </source>
</reference>
<evidence type="ECO:0000313" key="5">
    <source>
        <dbReference type="Proteomes" id="UP001214576"/>
    </source>
</evidence>
<gene>
    <name evidence="4" type="ORF">MG293_007598</name>
</gene>
<feature type="region of interest" description="Disordered" evidence="2">
    <location>
        <begin position="1353"/>
        <end position="1410"/>
    </location>
</feature>
<dbReference type="InterPro" id="IPR018253">
    <property type="entry name" value="DnaJ_domain_CS"/>
</dbReference>
<evidence type="ECO:0000313" key="4">
    <source>
        <dbReference type="EMBL" id="KAI4542219.1"/>
    </source>
</evidence>
<keyword evidence="1" id="KW-0143">Chaperone</keyword>
<feature type="compositionally biased region" description="Polar residues" evidence="2">
    <location>
        <begin position="999"/>
        <end position="1008"/>
    </location>
</feature>
<keyword evidence="5" id="KW-1185">Reference proteome</keyword>
<dbReference type="CDD" id="cd06257">
    <property type="entry name" value="DnaJ"/>
    <property type="match status" value="1"/>
</dbReference>
<dbReference type="FunFam" id="2.60.260.20:FF:000002">
    <property type="entry name" value="Dnaj homolog subfamily b member"/>
    <property type="match status" value="1"/>
</dbReference>
<dbReference type="PANTHER" id="PTHR21777:SF0">
    <property type="entry name" value="RCG55159-LIKE"/>
    <property type="match status" value="1"/>
</dbReference>
<dbReference type="InterPro" id="IPR008971">
    <property type="entry name" value="HSP40/DnaJ_pept-bd"/>
</dbReference>
<feature type="compositionally biased region" description="Basic and acidic residues" evidence="2">
    <location>
        <begin position="1141"/>
        <end position="1157"/>
    </location>
</feature>
<dbReference type="GO" id="GO:0006457">
    <property type="term" value="P:protein folding"/>
    <property type="evidence" value="ECO:0007669"/>
    <property type="project" value="InterPro"/>
</dbReference>
<feature type="compositionally biased region" description="Low complexity" evidence="2">
    <location>
        <begin position="1353"/>
        <end position="1379"/>
    </location>
</feature>
<evidence type="ECO:0000256" key="1">
    <source>
        <dbReference type="ARBA" id="ARBA00023186"/>
    </source>
</evidence>
<evidence type="ECO:0000256" key="2">
    <source>
        <dbReference type="SAM" id="MobiDB-lite"/>
    </source>
</evidence>
<dbReference type="InterPro" id="IPR039509">
    <property type="entry name" value="SPATA31"/>
</dbReference>
<dbReference type="Pfam" id="PF00226">
    <property type="entry name" value="DnaJ"/>
    <property type="match status" value="1"/>
</dbReference>
<dbReference type="PROSITE" id="PS50076">
    <property type="entry name" value="DNAJ_2"/>
    <property type="match status" value="1"/>
</dbReference>
<feature type="region of interest" description="Disordered" evidence="2">
    <location>
        <begin position="1094"/>
        <end position="1119"/>
    </location>
</feature>
<feature type="region of interest" description="Disordered" evidence="2">
    <location>
        <begin position="985"/>
        <end position="1016"/>
    </location>
</feature>
<dbReference type="SUPFAM" id="SSF46565">
    <property type="entry name" value="Chaperone J-domain"/>
    <property type="match status" value="1"/>
</dbReference>
<feature type="region of interest" description="Disordered" evidence="2">
    <location>
        <begin position="1472"/>
        <end position="1571"/>
    </location>
</feature>
<name>A0AAD4UCL7_OVIAM</name>
<dbReference type="PROSITE" id="PS00636">
    <property type="entry name" value="DNAJ_1"/>
    <property type="match status" value="1"/>
</dbReference>
<organism evidence="4 5">
    <name type="scientific">Ovis ammon polii</name>
    <dbReference type="NCBI Taxonomy" id="230172"/>
    <lineage>
        <taxon>Eukaryota</taxon>
        <taxon>Metazoa</taxon>
        <taxon>Chordata</taxon>
        <taxon>Craniata</taxon>
        <taxon>Vertebrata</taxon>
        <taxon>Euteleostomi</taxon>
        <taxon>Mammalia</taxon>
        <taxon>Eutheria</taxon>
        <taxon>Laurasiatheria</taxon>
        <taxon>Artiodactyla</taxon>
        <taxon>Ruminantia</taxon>
        <taxon>Pecora</taxon>
        <taxon>Bovidae</taxon>
        <taxon>Caprinae</taxon>
        <taxon>Ovis</taxon>
    </lineage>
</organism>
<dbReference type="SMART" id="SM00271">
    <property type="entry name" value="DnaJ"/>
    <property type="match status" value="1"/>
</dbReference>
<dbReference type="Gene3D" id="1.10.287.110">
    <property type="entry name" value="DnaJ domain"/>
    <property type="match status" value="1"/>
</dbReference>
<feature type="compositionally biased region" description="Polar residues" evidence="2">
    <location>
        <begin position="1109"/>
        <end position="1119"/>
    </location>
</feature>
<dbReference type="GO" id="GO:0051082">
    <property type="term" value="F:unfolded protein binding"/>
    <property type="evidence" value="ECO:0007669"/>
    <property type="project" value="InterPro"/>
</dbReference>
<sequence>MRDIYGCDVFRGREGTHAATHKHSLFALPALLSHCHTAIHNQPDLAAPESRCSLDPTPSLSTPGDQVQLLLHRTRLAGQVPETLRRWLPELQLSERAPVERSEARGAFRSFPHFWGEDFLASLMFKIQLEPLKLRAWTLNGFVKFRNKETSAGPVAVMGKDYYKILGIPSGANEDEIKKAYRKMALKYHPDKNKEPNAEEKFKEIAEAYDVLSDPKKRGLYDQYGEEGLKTGGGSSGGSSGSFHYTFHGDPHATFASFFGGSNPFDIFFASSRSARPFSGFDPDDMDVDEDDDPFGAFGRFGFNGLSRGPRRAPEPLYPRRKVQDPPVVHELRVSLEEIYHGSTKRMKITRRRLNPDGRTVRTEDKILHIVIKRGWKEGTKITFPKEGDATPDNIPADIVFVLKDKPHAHFRRDGTNVLYSALISLKEALCGCTVNIPTIDGRVIPLPCNDVIKPGTVKRLRGEGLPFPKIQRWWQFGRWRQLQPWYSGDKMRGKGLPLLYHVAFLDRLWKQKSEEEEEAFLDPLKTRSLLKEAPIGEQVTTAPSQPFYNSEGLHKAAGTLEQGLMQAPNPPRSFPTFQILTNLPVRHTTTSGGCSQERKSQFFWGLPSLHSESLEAIFLSSGGLSPLKLSVSTSVFFNKLAFLPRSPVLLLPRYGFPTPLPTQEAHTAEGLERMASDPQQLPSPSSPPVPSLPLHPNPFPMDHNTVLSGTEANTQWLTRQKEIPWVSGDQALHQQPNFQRTRPSKLFNSSEVWWKVPWDPSLQQHFPDSLSVSLAENPSSLLGALTRSETPWQTMGQKEDPKIPEPAMAATSLTQASLPKCQGVSPLGGPSGSEALWETMRQREKPQIPEPAVLVPCQSVAPLIEPQGTSTLGVPPADKTQWGTTGHKESTQAFQPPLPALCQPPDPLSEAQEINPEGGPSATKDFWGSLGHRVNPMASGSPVSAFCPSPHPLPELLGGRLLRESSGYEPQWRYRENSTKPWALEPPAFDLDPGLHGTRSTCVPSESETPRKGMESKENLWVSADPVSPPSFPSASLESIGTGVQAVLSDSNALRGANRQRDNLWTSESPAPGHSLSLAPVLEHHRISPVGGLTGSETAWKGTDHSRNSWASESPSLAFSTPPVLVLDSLRAMGVPFESEARCGDLGGRKDSRTSELPDCSLPQDPHGANSLGVQPDSKPIRGDVEQKEICWVPAYPVWSPSPLPNSMSKSHTSEPIGDKCDYKPEEETVKHTENCRTTELPAATPRFSALLPDPHIDLEFVRRNMQYLRGILQDPNPPAVDPLQPIPWPAAQAHALKIESNQPGLPKGGLLTGANAETPSSRGEAIPKVPTCSGIQVWHWSKELKLRLEKLQQSPASRSPSQSFSSSHTLSSTTQATRKLSSCPPQQTHPPSLWPHSSSCHPPKGQSTVTQPIQVPYCYHSHFSFQPQTLKSGRAEQGSQKEQRKKAKTVYQISPQESCVHMEAGENCLGQEEPLNPAVPASGKREDKASALSSAKNRASPRKPKEGDYGEADASLGSSTVTEESHPAQARRLAENPVSRLSRRSQHSNQCSPHTAFSPQPHSKYQSPKDIIQVSGYPWIHAHQTHQQRKAW</sequence>